<dbReference type="AlphaFoldDB" id="A0A913ZN13"/>
<dbReference type="InterPro" id="IPR036397">
    <property type="entry name" value="RNaseH_sf"/>
</dbReference>
<name>A0A913ZN13_PATMI</name>
<dbReference type="PROSITE" id="PS50994">
    <property type="entry name" value="INTEGRASE"/>
    <property type="match status" value="1"/>
</dbReference>
<evidence type="ECO:0000313" key="3">
    <source>
        <dbReference type="Proteomes" id="UP000887568"/>
    </source>
</evidence>
<sequence length="285" mass="32201">MPTVLEVDASQKGLGACLTQHGKPIASASKSFLPTQKNYSNIERETLEMVFGIARFHNYLFGKEFVFPVVHRLRDTKSATVVGVTSRTLGMFGAPAEIISDNFQQFVGAPHQDMCASWGISHITSSPRYPQSNGFVERSVRTVKALIKRCQKSKQNVDKALLNLRATPIDSKLPYPAEILFGRPPCISLPSRRRMKADYDRRHSANELPPLHVGQKVRILDQDSRAWLPAEVTTVCRETRSCKVATPNGSILRRTRSPQRDDRYTTLYHSQACQICRHRENQRPQ</sequence>
<accession>A0A913ZN13</accession>
<dbReference type="InterPro" id="IPR001584">
    <property type="entry name" value="Integrase_cat-core"/>
</dbReference>
<dbReference type="Gene3D" id="3.30.420.10">
    <property type="entry name" value="Ribonuclease H-like superfamily/Ribonuclease H"/>
    <property type="match status" value="1"/>
</dbReference>
<dbReference type="GO" id="GO:0003676">
    <property type="term" value="F:nucleic acid binding"/>
    <property type="evidence" value="ECO:0007669"/>
    <property type="project" value="InterPro"/>
</dbReference>
<organism evidence="2 3">
    <name type="scientific">Patiria miniata</name>
    <name type="common">Bat star</name>
    <name type="synonym">Asterina miniata</name>
    <dbReference type="NCBI Taxonomy" id="46514"/>
    <lineage>
        <taxon>Eukaryota</taxon>
        <taxon>Metazoa</taxon>
        <taxon>Echinodermata</taxon>
        <taxon>Eleutherozoa</taxon>
        <taxon>Asterozoa</taxon>
        <taxon>Asteroidea</taxon>
        <taxon>Valvatacea</taxon>
        <taxon>Valvatida</taxon>
        <taxon>Asterinidae</taxon>
        <taxon>Patiria</taxon>
    </lineage>
</organism>
<dbReference type="EnsemblMetazoa" id="XM_038196575.1">
    <property type="protein sequence ID" value="XP_038052503.1"/>
    <property type="gene ID" value="LOC119725212"/>
</dbReference>
<dbReference type="RefSeq" id="XP_038047666.1">
    <property type="nucleotide sequence ID" value="XM_038191738.1"/>
</dbReference>
<keyword evidence="3" id="KW-1185">Reference proteome</keyword>
<dbReference type="PANTHER" id="PTHR37984:SF7">
    <property type="entry name" value="INTEGRASE CATALYTIC DOMAIN-CONTAINING PROTEIN"/>
    <property type="match status" value="1"/>
</dbReference>
<dbReference type="GO" id="GO:0015074">
    <property type="term" value="P:DNA integration"/>
    <property type="evidence" value="ECO:0007669"/>
    <property type="project" value="InterPro"/>
</dbReference>
<dbReference type="OMA" id="CIEPNID"/>
<dbReference type="InterPro" id="IPR041577">
    <property type="entry name" value="RT_RNaseH_2"/>
</dbReference>
<dbReference type="GeneID" id="119721779"/>
<dbReference type="Pfam" id="PF17919">
    <property type="entry name" value="RT_RNaseH_2"/>
    <property type="match status" value="1"/>
</dbReference>
<dbReference type="EnsemblMetazoa" id="XM_038191738.1">
    <property type="protein sequence ID" value="XP_038047666.1"/>
    <property type="gene ID" value="LOC119721779"/>
</dbReference>
<dbReference type="RefSeq" id="XP_038052500.1">
    <property type="nucleotide sequence ID" value="XM_038196572.1"/>
</dbReference>
<dbReference type="GeneID" id="119725209"/>
<dbReference type="InterPro" id="IPR012337">
    <property type="entry name" value="RNaseH-like_sf"/>
</dbReference>
<proteinExistence type="predicted"/>
<dbReference type="PANTHER" id="PTHR37984">
    <property type="entry name" value="PROTEIN CBG26694"/>
    <property type="match status" value="1"/>
</dbReference>
<evidence type="ECO:0000313" key="2">
    <source>
        <dbReference type="EnsemblMetazoa" id="XP_038052500.1"/>
    </source>
</evidence>
<dbReference type="RefSeq" id="XP_038052503.1">
    <property type="nucleotide sequence ID" value="XM_038196575.1"/>
</dbReference>
<dbReference type="EnsemblMetazoa" id="XM_038196572.1">
    <property type="protein sequence ID" value="XP_038052500.1"/>
    <property type="gene ID" value="LOC119725209"/>
</dbReference>
<dbReference type="OrthoDB" id="444601at2759"/>
<feature type="domain" description="Integrase catalytic" evidence="1">
    <location>
        <begin position="20"/>
        <end position="218"/>
    </location>
</feature>
<evidence type="ECO:0000259" key="1">
    <source>
        <dbReference type="PROSITE" id="PS50994"/>
    </source>
</evidence>
<reference evidence="2" key="1">
    <citation type="submission" date="2022-11" db="UniProtKB">
        <authorList>
            <consortium name="EnsemblMetazoa"/>
        </authorList>
    </citation>
    <scope>IDENTIFICATION</scope>
</reference>
<dbReference type="Proteomes" id="UP000887568">
    <property type="component" value="Unplaced"/>
</dbReference>
<protein>
    <recommendedName>
        <fullName evidence="1">Integrase catalytic domain-containing protein</fullName>
    </recommendedName>
</protein>
<dbReference type="SUPFAM" id="SSF53098">
    <property type="entry name" value="Ribonuclease H-like"/>
    <property type="match status" value="1"/>
</dbReference>
<dbReference type="GeneID" id="119725212"/>
<dbReference type="InterPro" id="IPR043502">
    <property type="entry name" value="DNA/RNA_pol_sf"/>
</dbReference>
<dbReference type="SUPFAM" id="SSF56672">
    <property type="entry name" value="DNA/RNA polymerases"/>
    <property type="match status" value="1"/>
</dbReference>
<dbReference type="InterPro" id="IPR050951">
    <property type="entry name" value="Retrovirus_Pol_polyprotein"/>
</dbReference>